<comment type="caution">
    <text evidence="1">The sequence shown here is derived from an EMBL/GenBank/DDBJ whole genome shotgun (WGS) entry which is preliminary data.</text>
</comment>
<protein>
    <submittedName>
        <fullName evidence="1">Uncharacterized protein</fullName>
    </submittedName>
</protein>
<evidence type="ECO:0000313" key="2">
    <source>
        <dbReference type="Proteomes" id="UP001176941"/>
    </source>
</evidence>
<dbReference type="Proteomes" id="UP001176941">
    <property type="component" value="Unassembled WGS sequence"/>
</dbReference>
<organism evidence="1 2">
    <name type="scientific">Rangifer tarandus platyrhynchus</name>
    <name type="common">Svalbard reindeer</name>
    <dbReference type="NCBI Taxonomy" id="3082113"/>
    <lineage>
        <taxon>Eukaryota</taxon>
        <taxon>Metazoa</taxon>
        <taxon>Chordata</taxon>
        <taxon>Craniata</taxon>
        <taxon>Vertebrata</taxon>
        <taxon>Euteleostomi</taxon>
        <taxon>Mammalia</taxon>
        <taxon>Eutheria</taxon>
        <taxon>Laurasiatheria</taxon>
        <taxon>Artiodactyla</taxon>
        <taxon>Ruminantia</taxon>
        <taxon>Pecora</taxon>
        <taxon>Cervidae</taxon>
        <taxon>Odocoileinae</taxon>
        <taxon>Rangifer</taxon>
    </lineage>
</organism>
<gene>
    <name evidence="1" type="ORF">MRATA1EN1_LOCUS31165</name>
</gene>
<name>A0ABN8XMQ2_RANTA</name>
<keyword evidence="2" id="KW-1185">Reference proteome</keyword>
<proteinExistence type="predicted"/>
<dbReference type="EMBL" id="CATKSN020000385">
    <property type="protein sequence ID" value="CAI9149547.1"/>
    <property type="molecule type" value="Genomic_DNA"/>
</dbReference>
<reference evidence="1" key="1">
    <citation type="submission" date="2023-04" db="EMBL/GenBank/DDBJ databases">
        <authorList>
            <consortium name="ELIXIR-Norway"/>
        </authorList>
    </citation>
    <scope>NUCLEOTIDE SEQUENCE [LARGE SCALE GENOMIC DNA]</scope>
</reference>
<evidence type="ECO:0000313" key="1">
    <source>
        <dbReference type="EMBL" id="CAI9149547.1"/>
    </source>
</evidence>
<feature type="non-terminal residue" evidence="1">
    <location>
        <position position="1"/>
    </location>
</feature>
<sequence>RRCCTAYCDGAGCVYRCVSWTVRQLCRATHLRLTRHNIACKRQSVPIQFDCGPRRGSVRLLRARREAGVERPMRTCVFQLESEEKIKVKAEIGPMCVRPLAEIRTQRSRPLKAALYSLGGLSECRDKGHLVESRRVVSQGTRPRLKGNDCD</sequence>
<accession>A0ABN8XMQ2</accession>